<gene>
    <name evidence="1" type="ORF">OE104_10215</name>
</gene>
<accession>A0A9E8LSU8</accession>
<proteinExistence type="predicted"/>
<sequence length="50" mass="5919">MAILYKDIEYDGLYDDFNEKDYKTKGEKGEELVKKEILEVLPDTPTPYIF</sequence>
<evidence type="ECO:0000313" key="1">
    <source>
        <dbReference type="EMBL" id="WAA08974.1"/>
    </source>
</evidence>
<dbReference type="RefSeq" id="WP_275416758.1">
    <property type="nucleotide sequence ID" value="NZ_CP106878.1"/>
</dbReference>
<organism evidence="1 2">
    <name type="scientific">Fervidibacillus albus</name>
    <dbReference type="NCBI Taxonomy" id="2980026"/>
    <lineage>
        <taxon>Bacteria</taxon>
        <taxon>Bacillati</taxon>
        <taxon>Bacillota</taxon>
        <taxon>Bacilli</taxon>
        <taxon>Bacillales</taxon>
        <taxon>Bacillaceae</taxon>
        <taxon>Fervidibacillus</taxon>
    </lineage>
</organism>
<dbReference type="AlphaFoldDB" id="A0A9E8LSU8"/>
<protein>
    <submittedName>
        <fullName evidence="1">Uncharacterized protein</fullName>
    </submittedName>
</protein>
<keyword evidence="2" id="KW-1185">Reference proteome</keyword>
<name>A0A9E8LSU8_9BACI</name>
<dbReference type="KEGG" id="faf:OE104_10215"/>
<dbReference type="Proteomes" id="UP001164718">
    <property type="component" value="Chromosome"/>
</dbReference>
<dbReference type="EMBL" id="CP106878">
    <property type="protein sequence ID" value="WAA08974.1"/>
    <property type="molecule type" value="Genomic_DNA"/>
</dbReference>
<reference evidence="1" key="1">
    <citation type="submission" date="2022-09" db="EMBL/GenBank/DDBJ databases">
        <title>Complete Genomes of Fervidibacillus albus and Fervidibacillus halotolerans isolated from tidal flat sediments.</title>
        <authorList>
            <person name="Kwon K.K."/>
            <person name="Yang S.-H."/>
            <person name="Park M.J."/>
            <person name="Oh H.-M."/>
        </authorList>
    </citation>
    <scope>NUCLEOTIDE SEQUENCE</scope>
    <source>
        <strain evidence="1">MEBiC13591</strain>
    </source>
</reference>
<evidence type="ECO:0000313" key="2">
    <source>
        <dbReference type="Proteomes" id="UP001164718"/>
    </source>
</evidence>